<dbReference type="PANTHER" id="PTHR26453">
    <property type="entry name" value="OLFACTORY RECEPTOR"/>
    <property type="match status" value="1"/>
</dbReference>
<evidence type="ECO:0000256" key="5">
    <source>
        <dbReference type="ARBA" id="ARBA00022989"/>
    </source>
</evidence>
<evidence type="ECO:0000256" key="4">
    <source>
        <dbReference type="ARBA" id="ARBA00022692"/>
    </source>
</evidence>
<keyword evidence="11" id="KW-1185">Reference proteome</keyword>
<feature type="region of interest" description="Disordered" evidence="8">
    <location>
        <begin position="1"/>
        <end position="78"/>
    </location>
</feature>
<feature type="non-terminal residue" evidence="10">
    <location>
        <position position="269"/>
    </location>
</feature>
<evidence type="ECO:0000313" key="10">
    <source>
        <dbReference type="EMBL" id="ETE59571.1"/>
    </source>
</evidence>
<evidence type="ECO:0000256" key="7">
    <source>
        <dbReference type="ARBA" id="ARBA00023224"/>
    </source>
</evidence>
<sequence>MPPPPPPLLPMLPPMLPPPPSSRLLPPLSSTATTTTTTTATATVTLPPTSRSRASTSPRQQDRSRGAKPSPSTLLAAQNPTPPLVSVLSAPETLNAVMKISCSVTFVNELMLLSVKVNHFFCDIPAVMNAAMTNTYINEVVIFSLCNVIIAVTTCVIFTSYAYIFSTILKMHLADGRQKAFSTCASHITAIAIFYGLFSSFMLSQHPYLPLFRVKFGDVSSLFKMSLAELMDFLLALLILLVPFSLTIVSHFYIISTVLYIPSTKGKQK</sequence>
<evidence type="ECO:0000256" key="3">
    <source>
        <dbReference type="ARBA" id="ARBA00022606"/>
    </source>
</evidence>
<protein>
    <submittedName>
        <fullName evidence="10">Olfactory receptor 12</fullName>
    </submittedName>
</protein>
<dbReference type="OrthoDB" id="9823959at2759"/>
<name>V8NCB5_OPHHA</name>
<dbReference type="EMBL" id="AZIM01005478">
    <property type="protein sequence ID" value="ETE59571.1"/>
    <property type="molecule type" value="Genomic_DNA"/>
</dbReference>
<evidence type="ECO:0000256" key="1">
    <source>
        <dbReference type="ARBA" id="ARBA00004651"/>
    </source>
</evidence>
<organism evidence="10 11">
    <name type="scientific">Ophiophagus hannah</name>
    <name type="common">King cobra</name>
    <name type="synonym">Naja hannah</name>
    <dbReference type="NCBI Taxonomy" id="8665"/>
    <lineage>
        <taxon>Eukaryota</taxon>
        <taxon>Metazoa</taxon>
        <taxon>Chordata</taxon>
        <taxon>Craniata</taxon>
        <taxon>Vertebrata</taxon>
        <taxon>Euteleostomi</taxon>
        <taxon>Lepidosauria</taxon>
        <taxon>Squamata</taxon>
        <taxon>Bifurcata</taxon>
        <taxon>Unidentata</taxon>
        <taxon>Episquamata</taxon>
        <taxon>Toxicofera</taxon>
        <taxon>Serpentes</taxon>
        <taxon>Colubroidea</taxon>
        <taxon>Elapidae</taxon>
        <taxon>Elapinae</taxon>
        <taxon>Ophiophagus</taxon>
    </lineage>
</organism>
<keyword evidence="10" id="KW-0675">Receptor</keyword>
<keyword evidence="5 9" id="KW-1133">Transmembrane helix</keyword>
<feature type="compositionally biased region" description="Low complexity" evidence="8">
    <location>
        <begin position="22"/>
        <end position="59"/>
    </location>
</feature>
<feature type="transmembrane region" description="Helical" evidence="9">
    <location>
        <begin position="233"/>
        <end position="261"/>
    </location>
</feature>
<dbReference type="InterPro" id="IPR000725">
    <property type="entry name" value="Olfact_rcpt"/>
</dbReference>
<reference evidence="10 11" key="1">
    <citation type="journal article" date="2013" name="Proc. Natl. Acad. Sci. U.S.A.">
        <title>The king cobra genome reveals dynamic gene evolution and adaptation in the snake venom system.</title>
        <authorList>
            <person name="Vonk F.J."/>
            <person name="Casewell N.R."/>
            <person name="Henkel C.V."/>
            <person name="Heimberg A.M."/>
            <person name="Jansen H.J."/>
            <person name="McCleary R.J."/>
            <person name="Kerkkamp H.M."/>
            <person name="Vos R.A."/>
            <person name="Guerreiro I."/>
            <person name="Calvete J.J."/>
            <person name="Wuster W."/>
            <person name="Woods A.E."/>
            <person name="Logan J.M."/>
            <person name="Harrison R.A."/>
            <person name="Castoe T.A."/>
            <person name="de Koning A.P."/>
            <person name="Pollock D.D."/>
            <person name="Yandell M."/>
            <person name="Calderon D."/>
            <person name="Renjifo C."/>
            <person name="Currier R.B."/>
            <person name="Salgado D."/>
            <person name="Pla D."/>
            <person name="Sanz L."/>
            <person name="Hyder A.S."/>
            <person name="Ribeiro J.M."/>
            <person name="Arntzen J.W."/>
            <person name="van den Thillart G.E."/>
            <person name="Boetzer M."/>
            <person name="Pirovano W."/>
            <person name="Dirks R.P."/>
            <person name="Spaink H.P."/>
            <person name="Duboule D."/>
            <person name="McGlinn E."/>
            <person name="Kini R.M."/>
            <person name="Richardson M.K."/>
        </authorList>
    </citation>
    <scope>NUCLEOTIDE SEQUENCE</scope>
    <source>
        <tissue evidence="10">Blood</tissue>
    </source>
</reference>
<dbReference type="GO" id="GO:0005886">
    <property type="term" value="C:plasma membrane"/>
    <property type="evidence" value="ECO:0007669"/>
    <property type="project" value="UniProtKB-SubCell"/>
</dbReference>
<keyword evidence="2" id="KW-1003">Cell membrane</keyword>
<proteinExistence type="predicted"/>
<evidence type="ECO:0000256" key="8">
    <source>
        <dbReference type="SAM" id="MobiDB-lite"/>
    </source>
</evidence>
<feature type="transmembrane region" description="Helical" evidence="9">
    <location>
        <begin position="140"/>
        <end position="164"/>
    </location>
</feature>
<dbReference type="SUPFAM" id="SSF81321">
    <property type="entry name" value="Family A G protein-coupled receptor-like"/>
    <property type="match status" value="1"/>
</dbReference>
<evidence type="ECO:0000256" key="2">
    <source>
        <dbReference type="ARBA" id="ARBA00022475"/>
    </source>
</evidence>
<dbReference type="Proteomes" id="UP000018936">
    <property type="component" value="Unassembled WGS sequence"/>
</dbReference>
<dbReference type="AlphaFoldDB" id="V8NCB5"/>
<keyword evidence="4 9" id="KW-0812">Transmembrane</keyword>
<comment type="subcellular location">
    <subcellularLocation>
        <location evidence="1">Cell membrane</location>
        <topology evidence="1">Multi-pass membrane protein</topology>
    </subcellularLocation>
</comment>
<keyword evidence="6 9" id="KW-0472">Membrane</keyword>
<evidence type="ECO:0000256" key="6">
    <source>
        <dbReference type="ARBA" id="ARBA00023136"/>
    </source>
</evidence>
<evidence type="ECO:0000313" key="11">
    <source>
        <dbReference type="Proteomes" id="UP000018936"/>
    </source>
</evidence>
<feature type="transmembrane region" description="Helical" evidence="9">
    <location>
        <begin position="184"/>
        <end position="203"/>
    </location>
</feature>
<feature type="compositionally biased region" description="Pro residues" evidence="8">
    <location>
        <begin position="1"/>
        <end position="21"/>
    </location>
</feature>
<comment type="caution">
    <text evidence="10">The sequence shown here is derived from an EMBL/GenBank/DDBJ whole genome shotgun (WGS) entry which is preliminary data.</text>
</comment>
<keyword evidence="7" id="KW-0807">Transducer</keyword>
<feature type="non-terminal residue" evidence="10">
    <location>
        <position position="1"/>
    </location>
</feature>
<keyword evidence="3" id="KW-0716">Sensory transduction</keyword>
<evidence type="ECO:0000256" key="9">
    <source>
        <dbReference type="SAM" id="Phobius"/>
    </source>
</evidence>
<accession>V8NCB5</accession>
<dbReference type="GO" id="GO:0004984">
    <property type="term" value="F:olfactory receptor activity"/>
    <property type="evidence" value="ECO:0007669"/>
    <property type="project" value="InterPro"/>
</dbReference>
<dbReference type="GO" id="GO:0007186">
    <property type="term" value="P:G protein-coupled receptor signaling pathway"/>
    <property type="evidence" value="ECO:0007669"/>
    <property type="project" value="InterPro"/>
</dbReference>
<gene>
    <name evidence="10" type="primary">Olfr12</name>
    <name evidence="10" type="ORF">L345_14698</name>
</gene>
<dbReference type="Pfam" id="PF13853">
    <property type="entry name" value="7tm_4"/>
    <property type="match status" value="1"/>
</dbReference>